<dbReference type="STRING" id="48467.SAMN02745166_01791"/>
<sequence>MSANTIAFLNFKGGVGKTATAVNIGAALAHYQKQRVLIVDLDPQCNASFWLMPPADWKAHVDGGKNSTYQIFQDQIMGTHRFDFEKAVVRAVPRKGGISQISRLDILPAAVELITIEDRIHQNKYARFFEFLHQALKPYYKEYDYIFFDCPPNVYSISKNALYAAENCVVPYVPDFLSLSGFQLLAQQIEQFNDRISGFKGIRRRASIVALLASHYKPSKAHDQGLNELEITLHRLKAEGLTHHDAKLLLPPIRHLADVAESTNEHMPVILHNPTGRGADDYSQIAKAFHSHFQSL</sequence>
<dbReference type="PANTHER" id="PTHR13696">
    <property type="entry name" value="P-LOOP CONTAINING NUCLEOSIDE TRIPHOSPHATE HYDROLASE"/>
    <property type="match status" value="1"/>
</dbReference>
<proteinExistence type="predicted"/>
<evidence type="ECO:0000313" key="2">
    <source>
        <dbReference type="EMBL" id="SKA91811.1"/>
    </source>
</evidence>
<name>A0A1T4XRY3_9BACT</name>
<dbReference type="Pfam" id="PF13614">
    <property type="entry name" value="AAA_31"/>
    <property type="match status" value="1"/>
</dbReference>
<dbReference type="AlphaFoldDB" id="A0A1T4XRY3"/>
<organism evidence="2 3">
    <name type="scientific">Prosthecobacter debontii</name>
    <dbReference type="NCBI Taxonomy" id="48467"/>
    <lineage>
        <taxon>Bacteria</taxon>
        <taxon>Pseudomonadati</taxon>
        <taxon>Verrucomicrobiota</taxon>
        <taxon>Verrucomicrobiia</taxon>
        <taxon>Verrucomicrobiales</taxon>
        <taxon>Verrucomicrobiaceae</taxon>
        <taxon>Prosthecobacter</taxon>
    </lineage>
</organism>
<feature type="domain" description="AAA" evidence="1">
    <location>
        <begin position="4"/>
        <end position="195"/>
    </location>
</feature>
<dbReference type="Proteomes" id="UP000190774">
    <property type="component" value="Unassembled WGS sequence"/>
</dbReference>
<dbReference type="EMBL" id="FUYE01000005">
    <property type="protein sequence ID" value="SKA91811.1"/>
    <property type="molecule type" value="Genomic_DNA"/>
</dbReference>
<dbReference type="InterPro" id="IPR050678">
    <property type="entry name" value="DNA_Partitioning_ATPase"/>
</dbReference>
<accession>A0A1T4XRY3</accession>
<dbReference type="SUPFAM" id="SSF52540">
    <property type="entry name" value="P-loop containing nucleoside triphosphate hydrolases"/>
    <property type="match status" value="1"/>
</dbReference>
<dbReference type="Gene3D" id="3.40.50.300">
    <property type="entry name" value="P-loop containing nucleotide triphosphate hydrolases"/>
    <property type="match status" value="1"/>
</dbReference>
<keyword evidence="3" id="KW-1185">Reference proteome</keyword>
<evidence type="ECO:0000313" key="3">
    <source>
        <dbReference type="Proteomes" id="UP000190774"/>
    </source>
</evidence>
<dbReference type="PANTHER" id="PTHR13696:SF52">
    <property type="entry name" value="PARA FAMILY PROTEIN CT_582"/>
    <property type="match status" value="1"/>
</dbReference>
<protein>
    <submittedName>
        <fullName evidence="2">Chromosome partitioning protein</fullName>
    </submittedName>
</protein>
<dbReference type="RefSeq" id="WP_078812979.1">
    <property type="nucleotide sequence ID" value="NZ_FUYE01000005.1"/>
</dbReference>
<dbReference type="InterPro" id="IPR025669">
    <property type="entry name" value="AAA_dom"/>
</dbReference>
<reference evidence="3" key="1">
    <citation type="submission" date="2017-02" db="EMBL/GenBank/DDBJ databases">
        <authorList>
            <person name="Varghese N."/>
            <person name="Submissions S."/>
        </authorList>
    </citation>
    <scope>NUCLEOTIDE SEQUENCE [LARGE SCALE GENOMIC DNA]</scope>
    <source>
        <strain evidence="3">ATCC 700200</strain>
    </source>
</reference>
<dbReference type="CDD" id="cd02042">
    <property type="entry name" value="ParAB_family"/>
    <property type="match status" value="1"/>
</dbReference>
<dbReference type="InterPro" id="IPR027417">
    <property type="entry name" value="P-loop_NTPase"/>
</dbReference>
<dbReference type="OrthoDB" id="9815116at2"/>
<evidence type="ECO:0000259" key="1">
    <source>
        <dbReference type="Pfam" id="PF13614"/>
    </source>
</evidence>
<gene>
    <name evidence="2" type="ORF">SAMN02745166_01791</name>
</gene>